<keyword evidence="6" id="KW-0255">Endonuclease</keyword>
<evidence type="ECO:0000256" key="3">
    <source>
        <dbReference type="ARBA" id="ARBA00022695"/>
    </source>
</evidence>
<dbReference type="InterPro" id="IPR001969">
    <property type="entry name" value="Aspartic_peptidase_AS"/>
</dbReference>
<dbReference type="GO" id="GO:0004190">
    <property type="term" value="F:aspartic-type endopeptidase activity"/>
    <property type="evidence" value="ECO:0007669"/>
    <property type="project" value="UniProtKB-KW"/>
</dbReference>
<evidence type="ECO:0000256" key="10">
    <source>
        <dbReference type="ARBA" id="ARBA00023125"/>
    </source>
</evidence>
<dbReference type="CDD" id="cd09274">
    <property type="entry name" value="RNase_HI_RT_Ty3"/>
    <property type="match status" value="1"/>
</dbReference>
<evidence type="ECO:0000256" key="2">
    <source>
        <dbReference type="ARBA" id="ARBA00022679"/>
    </source>
</evidence>
<evidence type="ECO:0000256" key="8">
    <source>
        <dbReference type="ARBA" id="ARBA00022884"/>
    </source>
</evidence>
<dbReference type="FunFam" id="3.30.70.270:FF:000115">
    <property type="entry name" value="Polyprotein of retroviral origin, putative"/>
    <property type="match status" value="1"/>
</dbReference>
<keyword evidence="9" id="KW-0229">DNA integration</keyword>
<evidence type="ECO:0000313" key="15">
    <source>
        <dbReference type="EMBL" id="CAG8765518.1"/>
    </source>
</evidence>
<dbReference type="InterPro" id="IPR050951">
    <property type="entry name" value="Retrovirus_Pol_polyprotein"/>
</dbReference>
<dbReference type="InterPro" id="IPR041577">
    <property type="entry name" value="RT_RNaseH_2"/>
</dbReference>
<feature type="region of interest" description="Disordered" evidence="13">
    <location>
        <begin position="508"/>
        <end position="539"/>
    </location>
</feature>
<evidence type="ECO:0000259" key="14">
    <source>
        <dbReference type="PROSITE" id="PS50158"/>
    </source>
</evidence>
<dbReference type="InterPro" id="IPR001878">
    <property type="entry name" value="Znf_CCHC"/>
</dbReference>
<dbReference type="InterPro" id="IPR043128">
    <property type="entry name" value="Rev_trsase/Diguanyl_cyclase"/>
</dbReference>
<evidence type="ECO:0000256" key="11">
    <source>
        <dbReference type="ARBA" id="ARBA00023268"/>
    </source>
</evidence>
<dbReference type="SMART" id="SM00343">
    <property type="entry name" value="ZnF_C2HC"/>
    <property type="match status" value="1"/>
</dbReference>
<dbReference type="GO" id="GO:0016779">
    <property type="term" value="F:nucleotidyltransferase activity"/>
    <property type="evidence" value="ECO:0007669"/>
    <property type="project" value="UniProtKB-KW"/>
</dbReference>
<evidence type="ECO:0000256" key="12">
    <source>
        <dbReference type="PROSITE-ProRule" id="PRU00047"/>
    </source>
</evidence>
<accession>A0A9N9J634</accession>
<keyword evidence="10" id="KW-0238">DNA-binding</keyword>
<evidence type="ECO:0000256" key="1">
    <source>
        <dbReference type="ARBA" id="ARBA00022670"/>
    </source>
</evidence>
<dbReference type="Gene3D" id="3.10.10.10">
    <property type="entry name" value="HIV Type 1 Reverse Transcriptase, subunit A, domain 1"/>
    <property type="match status" value="1"/>
</dbReference>
<dbReference type="Pfam" id="PF17919">
    <property type="entry name" value="RT_RNaseH_2"/>
    <property type="match status" value="1"/>
</dbReference>
<dbReference type="CDD" id="cd00303">
    <property type="entry name" value="retropepsin_like"/>
    <property type="match status" value="1"/>
</dbReference>
<dbReference type="Proteomes" id="UP000789405">
    <property type="component" value="Unassembled WGS sequence"/>
</dbReference>
<dbReference type="SUPFAM" id="SSF50630">
    <property type="entry name" value="Acid proteases"/>
    <property type="match status" value="1"/>
</dbReference>
<keyword evidence="8" id="KW-0694">RNA-binding</keyword>
<dbReference type="GO" id="GO:0004519">
    <property type="term" value="F:endonuclease activity"/>
    <property type="evidence" value="ECO:0007669"/>
    <property type="project" value="UniProtKB-KW"/>
</dbReference>
<dbReference type="PROSITE" id="PS00141">
    <property type="entry name" value="ASP_PROTEASE"/>
    <property type="match status" value="1"/>
</dbReference>
<feature type="compositionally biased region" description="Basic and acidic residues" evidence="13">
    <location>
        <begin position="436"/>
        <end position="459"/>
    </location>
</feature>
<sequence length="1094" mass="126547">TIPREIPRVENSIVCLRHEWCQKDINTGLFSLGFKELNNIILELTEVYNQKIQYIVNQTPIDQDPDWKLVDLEELRKIGEQLKLVSKIRDNCIQVFKDLELLKIVGGYLLNEARTWYELQEANMGTQFQSWANPNNRCFKTLFLRQFRNQGKIIQWRSELERRVQGLTEPVDKYALEIKRLIRRIDYNNHWTESDKVYQFTKGLRREIACQLNPHLTFQNNLTLDQVIEAARRMEENNRVYPEALLGFQQPHNNIPVAMAYSHQNPNLISQNDPVETAINKALNPLIQALEKLALGQGNNNTENTNQPQPVTCYKCNQIGHYARNCPIPANQNMYGTHLFAQQQPQQTVQPQVYQMQMPPAQQQIPQVNQYQNVPPVVSQQPPQNQNQQVLIGLHETGTVPLTQQVYPSRHAAKPQNKIFGSNEVEMTDVLIPELTKAEGSKDNKGKRKVEGEQKEGKKGRQKLAFTERPLLEQKTMPYSIVEDLLHVKSNITIGQLANIPKFRNELRKAITPRRKRDPKKKEKKDGEEANLGSTSYSNTPMICKGQVGGWTIDIILDSGSSTSIISKKFLEHLNKTATRKSDRMITGIHGNKRSSLGIIDNIAVHIDSQVTISDNHRRAQVSCRNSTAPPQPESPDQHFYKFTPWGIEIDHETFTWQEYDYMNRQFNPWLVNQRYRHQVKHWFEGPDKECWCQKQLPTEKDKCNSCYEDYSRWETIQIIPVQEIKNAQSFLVKGGAEELAQNEYNYIVQDIFEKYPNVIAKDLTQLGRTNIVTHHIDTGSAREIKQHYYRTSPKHESFIKEEIERLKEQGLIVPSHSPWTSPALVVGKANGKMRLVIDYRQLNKVTKPDAYPLPKISDMLDALAHSKYFSTLDLTSGFWQVAMHALLIKAGLKLNPDKCDFFRKQILFLGHLVSEEGIEPNPTLVEKIKECPLPNSKRKVRSFLGLASYYRRFIKDFSKIAKPLYELTKQNINFRWSEDCQKAFEHLRTCLTTKPIVIYPDFSKPFILHTDASDYAIGAVLAQLDDIKKEHVVAYASRVLNEAERNYTVTEKECLAIIWATKYFHHFLQGQNFSIVTDHEAIPWLKKHKQPKG</sequence>
<dbReference type="Pfam" id="PF00098">
    <property type="entry name" value="zf-CCHC"/>
    <property type="match status" value="1"/>
</dbReference>
<dbReference type="SUPFAM" id="SSF56672">
    <property type="entry name" value="DNA/RNA polymerases"/>
    <property type="match status" value="1"/>
</dbReference>
<dbReference type="InterPro" id="IPR021109">
    <property type="entry name" value="Peptidase_aspartic_dom_sf"/>
</dbReference>
<dbReference type="InterPro" id="IPR036875">
    <property type="entry name" value="Znf_CCHC_sf"/>
</dbReference>
<dbReference type="SUPFAM" id="SSF57756">
    <property type="entry name" value="Retrovirus zinc finger-like domains"/>
    <property type="match status" value="1"/>
</dbReference>
<keyword evidence="4" id="KW-0378">Hydrolase</keyword>
<dbReference type="Gene3D" id="2.40.70.10">
    <property type="entry name" value="Acid Proteases"/>
    <property type="match status" value="1"/>
</dbReference>
<dbReference type="GO" id="GO:0003723">
    <property type="term" value="F:RNA binding"/>
    <property type="evidence" value="ECO:0007669"/>
    <property type="project" value="UniProtKB-KW"/>
</dbReference>
<dbReference type="Gene3D" id="4.10.60.10">
    <property type="entry name" value="Zinc finger, CCHC-type"/>
    <property type="match status" value="1"/>
</dbReference>
<dbReference type="GO" id="GO:0006508">
    <property type="term" value="P:proteolysis"/>
    <property type="evidence" value="ECO:0007669"/>
    <property type="project" value="UniProtKB-KW"/>
</dbReference>
<dbReference type="Pfam" id="PF13650">
    <property type="entry name" value="Asp_protease_2"/>
    <property type="match status" value="1"/>
</dbReference>
<keyword evidence="16" id="KW-1185">Reference proteome</keyword>
<evidence type="ECO:0000256" key="7">
    <source>
        <dbReference type="ARBA" id="ARBA00022842"/>
    </source>
</evidence>
<dbReference type="PANTHER" id="PTHR37984:SF5">
    <property type="entry name" value="PROTEIN NYNRIN-LIKE"/>
    <property type="match status" value="1"/>
</dbReference>
<keyword evidence="3" id="KW-0548">Nucleotidyltransferase</keyword>
<dbReference type="AlphaFoldDB" id="A0A9N9J634"/>
<keyword evidence="7" id="KW-0460">Magnesium</keyword>
<dbReference type="FunFam" id="3.10.20.370:FF:000001">
    <property type="entry name" value="Retrovirus-related Pol polyprotein from transposon 17.6-like protein"/>
    <property type="match status" value="1"/>
</dbReference>
<dbReference type="Gene3D" id="3.10.20.370">
    <property type="match status" value="1"/>
</dbReference>
<reference evidence="15" key="1">
    <citation type="submission" date="2021-06" db="EMBL/GenBank/DDBJ databases">
        <authorList>
            <person name="Kallberg Y."/>
            <person name="Tangrot J."/>
            <person name="Rosling A."/>
        </authorList>
    </citation>
    <scope>NUCLEOTIDE SEQUENCE</scope>
    <source>
        <strain evidence="15">MA453B</strain>
    </source>
</reference>
<evidence type="ECO:0000313" key="16">
    <source>
        <dbReference type="Proteomes" id="UP000789405"/>
    </source>
</evidence>
<dbReference type="InterPro" id="IPR000477">
    <property type="entry name" value="RT_dom"/>
</dbReference>
<feature type="non-terminal residue" evidence="15">
    <location>
        <position position="1"/>
    </location>
</feature>
<dbReference type="GO" id="GO:0003677">
    <property type="term" value="F:DNA binding"/>
    <property type="evidence" value="ECO:0007669"/>
    <property type="project" value="UniProtKB-KW"/>
</dbReference>
<name>A0A9N9J634_9GLOM</name>
<keyword evidence="1" id="KW-0645">Protease</keyword>
<keyword evidence="4" id="KW-0540">Nuclease</keyword>
<proteinExistence type="predicted"/>
<keyword evidence="2" id="KW-0808">Transferase</keyword>
<organism evidence="15 16">
    <name type="scientific">Dentiscutata erythropus</name>
    <dbReference type="NCBI Taxonomy" id="1348616"/>
    <lineage>
        <taxon>Eukaryota</taxon>
        <taxon>Fungi</taxon>
        <taxon>Fungi incertae sedis</taxon>
        <taxon>Mucoromycota</taxon>
        <taxon>Glomeromycotina</taxon>
        <taxon>Glomeromycetes</taxon>
        <taxon>Diversisporales</taxon>
        <taxon>Gigasporaceae</taxon>
        <taxon>Dentiscutata</taxon>
    </lineage>
</organism>
<protein>
    <submittedName>
        <fullName evidence="15">17986_t:CDS:1</fullName>
    </submittedName>
</protein>
<keyword evidence="11" id="KW-0511">Multifunctional enzyme</keyword>
<gene>
    <name evidence="15" type="ORF">DERYTH_LOCUS18201</name>
</gene>
<dbReference type="InterPro" id="IPR043502">
    <property type="entry name" value="DNA/RNA_pol_sf"/>
</dbReference>
<keyword evidence="12" id="KW-0862">Zinc</keyword>
<feature type="domain" description="CCHC-type" evidence="14">
    <location>
        <begin position="313"/>
        <end position="327"/>
    </location>
</feature>
<feature type="non-terminal residue" evidence="15">
    <location>
        <position position="1094"/>
    </location>
</feature>
<comment type="caution">
    <text evidence="15">The sequence shown here is derived from an EMBL/GenBank/DDBJ whole genome shotgun (WGS) entry which is preliminary data.</text>
</comment>
<dbReference type="InterPro" id="IPR005162">
    <property type="entry name" value="Retrotrans_gag_dom"/>
</dbReference>
<dbReference type="Pfam" id="PF00078">
    <property type="entry name" value="RVT_1"/>
    <property type="match status" value="1"/>
</dbReference>
<evidence type="ECO:0000256" key="13">
    <source>
        <dbReference type="SAM" id="MobiDB-lite"/>
    </source>
</evidence>
<dbReference type="PANTHER" id="PTHR37984">
    <property type="entry name" value="PROTEIN CBG26694"/>
    <property type="match status" value="1"/>
</dbReference>
<dbReference type="CDD" id="cd01647">
    <property type="entry name" value="RT_LTR"/>
    <property type="match status" value="1"/>
</dbReference>
<evidence type="ECO:0000256" key="5">
    <source>
        <dbReference type="ARBA" id="ARBA00022750"/>
    </source>
</evidence>
<keyword evidence="5" id="KW-0064">Aspartyl protease</keyword>
<feature type="region of interest" description="Disordered" evidence="13">
    <location>
        <begin position="436"/>
        <end position="465"/>
    </location>
</feature>
<keyword evidence="12" id="KW-0479">Metal-binding</keyword>
<evidence type="ECO:0000256" key="6">
    <source>
        <dbReference type="ARBA" id="ARBA00022759"/>
    </source>
</evidence>
<dbReference type="EMBL" id="CAJVPY010018129">
    <property type="protein sequence ID" value="CAG8765518.1"/>
    <property type="molecule type" value="Genomic_DNA"/>
</dbReference>
<dbReference type="GO" id="GO:0008270">
    <property type="term" value="F:zinc ion binding"/>
    <property type="evidence" value="ECO:0007669"/>
    <property type="project" value="UniProtKB-KW"/>
</dbReference>
<evidence type="ECO:0000256" key="9">
    <source>
        <dbReference type="ARBA" id="ARBA00022908"/>
    </source>
</evidence>
<keyword evidence="12" id="KW-0863">Zinc-finger</keyword>
<dbReference type="PROSITE" id="PS50158">
    <property type="entry name" value="ZF_CCHC"/>
    <property type="match status" value="1"/>
</dbReference>
<dbReference type="OrthoDB" id="2493256at2759"/>
<dbReference type="GO" id="GO:0015074">
    <property type="term" value="P:DNA integration"/>
    <property type="evidence" value="ECO:0007669"/>
    <property type="project" value="UniProtKB-KW"/>
</dbReference>
<dbReference type="Pfam" id="PF03732">
    <property type="entry name" value="Retrotrans_gag"/>
    <property type="match status" value="1"/>
</dbReference>
<dbReference type="Gene3D" id="3.30.70.270">
    <property type="match status" value="3"/>
</dbReference>
<evidence type="ECO:0000256" key="4">
    <source>
        <dbReference type="ARBA" id="ARBA00022722"/>
    </source>
</evidence>